<keyword evidence="2" id="KW-1133">Transmembrane helix</keyword>
<sequence>MTHRSDDPAARPQPVRRPSRLAGSAATRGIPRWAQYSPAATAYVLVASALLGAVVMLVALAVHGTPATHSPAGSSAAAHSTAGLATTSSSTPSSAESATPSSGIGAPSAPASSAPSAGKRPSTTAPVAAPRPAQTTKNVEVPTPRRHAPRAARSSCPPTLHWVYRKSTGTYERIPLPC</sequence>
<feature type="compositionally biased region" description="Low complexity" evidence="1">
    <location>
        <begin position="66"/>
        <end position="122"/>
    </location>
</feature>
<evidence type="ECO:0000256" key="1">
    <source>
        <dbReference type="SAM" id="MobiDB-lite"/>
    </source>
</evidence>
<keyword evidence="2" id="KW-0472">Membrane</keyword>
<keyword evidence="2" id="KW-0812">Transmembrane</keyword>
<comment type="caution">
    <text evidence="3">The sequence shown here is derived from an EMBL/GenBank/DDBJ whole genome shotgun (WGS) entry which is preliminary data.</text>
</comment>
<evidence type="ECO:0000313" key="3">
    <source>
        <dbReference type="EMBL" id="GAA4399022.1"/>
    </source>
</evidence>
<reference evidence="4" key="1">
    <citation type="journal article" date="2019" name="Int. J. Syst. Evol. Microbiol.">
        <title>The Global Catalogue of Microorganisms (GCM) 10K type strain sequencing project: providing services to taxonomists for standard genome sequencing and annotation.</title>
        <authorList>
            <consortium name="The Broad Institute Genomics Platform"/>
            <consortium name="The Broad Institute Genome Sequencing Center for Infectious Disease"/>
            <person name="Wu L."/>
            <person name="Ma J."/>
        </authorList>
    </citation>
    <scope>NUCLEOTIDE SEQUENCE [LARGE SCALE GENOMIC DNA]</scope>
    <source>
        <strain evidence="4">JCM 17688</strain>
    </source>
</reference>
<proteinExistence type="predicted"/>
<accession>A0ABP8K0Q9</accession>
<protein>
    <submittedName>
        <fullName evidence="3">Uncharacterized protein</fullName>
    </submittedName>
</protein>
<feature type="transmembrane region" description="Helical" evidence="2">
    <location>
        <begin position="40"/>
        <end position="62"/>
    </location>
</feature>
<evidence type="ECO:0000256" key="2">
    <source>
        <dbReference type="SAM" id="Phobius"/>
    </source>
</evidence>
<dbReference type="EMBL" id="BAABFR010000066">
    <property type="protein sequence ID" value="GAA4399022.1"/>
    <property type="molecule type" value="Genomic_DNA"/>
</dbReference>
<dbReference type="RefSeq" id="WP_344998519.1">
    <property type="nucleotide sequence ID" value="NZ_BAABFR010000066.1"/>
</dbReference>
<dbReference type="Proteomes" id="UP001500635">
    <property type="component" value="Unassembled WGS sequence"/>
</dbReference>
<feature type="region of interest" description="Disordered" evidence="1">
    <location>
        <begin position="1"/>
        <end position="25"/>
    </location>
</feature>
<gene>
    <name evidence="3" type="ORF">GCM10023147_35860</name>
</gene>
<evidence type="ECO:0000313" key="4">
    <source>
        <dbReference type="Proteomes" id="UP001500635"/>
    </source>
</evidence>
<name>A0ABP8K0Q9_9ACTN</name>
<organism evidence="3 4">
    <name type="scientific">Tsukamurella soli</name>
    <dbReference type="NCBI Taxonomy" id="644556"/>
    <lineage>
        <taxon>Bacteria</taxon>
        <taxon>Bacillati</taxon>
        <taxon>Actinomycetota</taxon>
        <taxon>Actinomycetes</taxon>
        <taxon>Mycobacteriales</taxon>
        <taxon>Tsukamurellaceae</taxon>
        <taxon>Tsukamurella</taxon>
    </lineage>
</organism>
<feature type="region of interest" description="Disordered" evidence="1">
    <location>
        <begin position="66"/>
        <end position="155"/>
    </location>
</feature>
<keyword evidence="4" id="KW-1185">Reference proteome</keyword>